<keyword evidence="4 9" id="KW-0808">Transferase</keyword>
<keyword evidence="8 9" id="KW-0012">Acyltransferase</keyword>
<evidence type="ECO:0000313" key="12">
    <source>
        <dbReference type="Proteomes" id="UP000321734"/>
    </source>
</evidence>
<dbReference type="PANTHER" id="PTHR38686:SF1">
    <property type="entry name" value="APOLIPOPROTEIN N-ACYLTRANSFERASE"/>
    <property type="match status" value="1"/>
</dbReference>
<dbReference type="Pfam" id="PF00795">
    <property type="entry name" value="CN_hydrolase"/>
    <property type="match status" value="1"/>
</dbReference>
<sequence>MKNFILALLSGFILALGWPTYGFPLLLFIGFVPLLLMEHRVRTSSVGWKKLVVFGYSYIGFVIWNYITTNWLQYADVFGASFAILVNSLLMALMMVLYHSVAKRATRNISLLFIMCLWMAFEKLHLGWDFSWPWLNLGNGFSEYITWIQWYEYTGTFGGSLWVWLVNILMFKAVLTYRIAKSVQPLKKEGILIVSLIVVPILISLGIFHSYKMEGTPVNVIALQPNIDPYSEKYDVPNEAIADLLLKLTDTKINAETDLIVAPETVFADNVKISQLEDMYFKRKLDVYLSEHPKTNLLTGISFINFITDSAQIKEQSNKHSSGFWYDDYNSAMLLNQSDSVQLYHKSKLVVGVETLPYPEIIKPLIGDFMIDLGGTLAMKTTQEDREVFTTDNKNLIAAPIICYESVYGEFVTGYVRNGATVLAIITNDAWWGDTQGHKQHLSLARLRAIETRRDIVRSANTGISALINAKGEITSSLAYNTQGALSGTLISNDKISFYTLAGDYIARIAIFVALFVFLITMFRRSRVF</sequence>
<feature type="transmembrane region" description="Helical" evidence="9">
    <location>
        <begin position="79"/>
        <end position="98"/>
    </location>
</feature>
<keyword evidence="11" id="KW-0449">Lipoprotein</keyword>
<dbReference type="NCBIfam" id="TIGR00546">
    <property type="entry name" value="lnt"/>
    <property type="match status" value="1"/>
</dbReference>
<dbReference type="InterPro" id="IPR003010">
    <property type="entry name" value="C-N_Hydrolase"/>
</dbReference>
<dbReference type="EC" id="2.3.1.269" evidence="9"/>
<dbReference type="PANTHER" id="PTHR38686">
    <property type="entry name" value="APOLIPOPROTEIN N-ACYLTRANSFERASE"/>
    <property type="match status" value="1"/>
</dbReference>
<evidence type="ECO:0000256" key="3">
    <source>
        <dbReference type="ARBA" id="ARBA00022475"/>
    </source>
</evidence>
<dbReference type="PROSITE" id="PS50263">
    <property type="entry name" value="CN_HYDROLASE"/>
    <property type="match status" value="1"/>
</dbReference>
<feature type="domain" description="CN hydrolase" evidence="10">
    <location>
        <begin position="223"/>
        <end position="492"/>
    </location>
</feature>
<dbReference type="Gene3D" id="3.60.110.10">
    <property type="entry name" value="Carbon-nitrogen hydrolase"/>
    <property type="match status" value="1"/>
</dbReference>
<gene>
    <name evidence="9 11" type="primary">lnt</name>
    <name evidence="11" type="ORF">ES711_14990</name>
</gene>
<dbReference type="HAMAP" id="MF_01148">
    <property type="entry name" value="Lnt"/>
    <property type="match status" value="1"/>
</dbReference>
<comment type="function">
    <text evidence="9">Catalyzes the phospholipid dependent N-acylation of the N-terminal cysteine of apolipoprotein, the last step in lipoprotein maturation.</text>
</comment>
<comment type="subcellular location">
    <subcellularLocation>
        <location evidence="1 9">Cell membrane</location>
        <topology evidence="1 9">Multi-pass membrane protein</topology>
    </subcellularLocation>
</comment>
<evidence type="ECO:0000256" key="4">
    <source>
        <dbReference type="ARBA" id="ARBA00022679"/>
    </source>
</evidence>
<feature type="transmembrane region" description="Helical" evidence="9">
    <location>
        <begin position="48"/>
        <end position="67"/>
    </location>
</feature>
<evidence type="ECO:0000256" key="6">
    <source>
        <dbReference type="ARBA" id="ARBA00022989"/>
    </source>
</evidence>
<dbReference type="SUPFAM" id="SSF56317">
    <property type="entry name" value="Carbon-nitrogen hydrolase"/>
    <property type="match status" value="1"/>
</dbReference>
<dbReference type="GO" id="GO:0042158">
    <property type="term" value="P:lipoprotein biosynthetic process"/>
    <property type="evidence" value="ECO:0007669"/>
    <property type="project" value="UniProtKB-UniRule"/>
</dbReference>
<dbReference type="InterPro" id="IPR004563">
    <property type="entry name" value="Apolipo_AcylTrfase"/>
</dbReference>
<dbReference type="EMBL" id="VORX01000009">
    <property type="protein sequence ID" value="TXE05863.1"/>
    <property type="molecule type" value="Genomic_DNA"/>
</dbReference>
<proteinExistence type="inferred from homology"/>
<protein>
    <recommendedName>
        <fullName evidence="9">Apolipoprotein N-acyltransferase</fullName>
        <shortName evidence="9">ALP N-acyltransferase</shortName>
        <ecNumber evidence="9">2.3.1.269</ecNumber>
    </recommendedName>
</protein>
<dbReference type="InterPro" id="IPR045378">
    <property type="entry name" value="LNT_N"/>
</dbReference>
<evidence type="ECO:0000256" key="8">
    <source>
        <dbReference type="ARBA" id="ARBA00023315"/>
    </source>
</evidence>
<dbReference type="GO" id="GO:0016410">
    <property type="term" value="F:N-acyltransferase activity"/>
    <property type="evidence" value="ECO:0007669"/>
    <property type="project" value="UniProtKB-UniRule"/>
</dbReference>
<keyword evidence="3 9" id="KW-1003">Cell membrane</keyword>
<dbReference type="Proteomes" id="UP000321734">
    <property type="component" value="Unassembled WGS sequence"/>
</dbReference>
<dbReference type="CDD" id="cd07571">
    <property type="entry name" value="ALP_N-acyl_transferase"/>
    <property type="match status" value="1"/>
</dbReference>
<name>A0A5C7AEL0_9FLAO</name>
<feature type="transmembrane region" description="Helical" evidence="9">
    <location>
        <begin position="505"/>
        <end position="523"/>
    </location>
</feature>
<feature type="transmembrane region" description="Helical" evidence="9">
    <location>
        <begin position="191"/>
        <end position="211"/>
    </location>
</feature>
<evidence type="ECO:0000313" key="11">
    <source>
        <dbReference type="EMBL" id="TXE05863.1"/>
    </source>
</evidence>
<evidence type="ECO:0000256" key="7">
    <source>
        <dbReference type="ARBA" id="ARBA00023136"/>
    </source>
</evidence>
<dbReference type="UniPathway" id="UPA00666"/>
<comment type="pathway">
    <text evidence="9">Protein modification; lipoprotein biosynthesis (N-acyl transfer).</text>
</comment>
<feature type="transmembrane region" description="Helical" evidence="9">
    <location>
        <begin position="12"/>
        <end position="36"/>
    </location>
</feature>
<comment type="catalytic activity">
    <reaction evidence="9">
        <text>N-terminal S-1,2-diacyl-sn-glyceryl-L-cysteinyl-[lipoprotein] + a glycerophospholipid = N-acyl-S-1,2-diacyl-sn-glyceryl-L-cysteinyl-[lipoprotein] + a 2-acyl-sn-glycero-3-phospholipid + H(+)</text>
        <dbReference type="Rhea" id="RHEA:48228"/>
        <dbReference type="Rhea" id="RHEA-COMP:14681"/>
        <dbReference type="Rhea" id="RHEA-COMP:14684"/>
        <dbReference type="ChEBI" id="CHEBI:15378"/>
        <dbReference type="ChEBI" id="CHEBI:136912"/>
        <dbReference type="ChEBI" id="CHEBI:140656"/>
        <dbReference type="ChEBI" id="CHEBI:140657"/>
        <dbReference type="ChEBI" id="CHEBI:140660"/>
        <dbReference type="EC" id="2.3.1.269"/>
    </reaction>
</comment>
<accession>A0A5C7AEL0</accession>
<evidence type="ECO:0000256" key="1">
    <source>
        <dbReference type="ARBA" id="ARBA00004651"/>
    </source>
</evidence>
<comment type="caution">
    <text evidence="11">The sequence shown here is derived from an EMBL/GenBank/DDBJ whole genome shotgun (WGS) entry which is preliminary data.</text>
</comment>
<dbReference type="OrthoDB" id="9804277at2"/>
<evidence type="ECO:0000259" key="10">
    <source>
        <dbReference type="PROSITE" id="PS50263"/>
    </source>
</evidence>
<organism evidence="11 12">
    <name type="scientific">Gelidibacter salicanalis</name>
    <dbReference type="NCBI Taxonomy" id="291193"/>
    <lineage>
        <taxon>Bacteria</taxon>
        <taxon>Pseudomonadati</taxon>
        <taxon>Bacteroidota</taxon>
        <taxon>Flavobacteriia</taxon>
        <taxon>Flavobacteriales</taxon>
        <taxon>Flavobacteriaceae</taxon>
        <taxon>Gelidibacter</taxon>
    </lineage>
</organism>
<evidence type="ECO:0000256" key="2">
    <source>
        <dbReference type="ARBA" id="ARBA00010065"/>
    </source>
</evidence>
<keyword evidence="7 9" id="KW-0472">Membrane</keyword>
<dbReference type="InterPro" id="IPR036526">
    <property type="entry name" value="C-N_Hydrolase_sf"/>
</dbReference>
<keyword evidence="5 9" id="KW-0812">Transmembrane</keyword>
<dbReference type="GO" id="GO:0005886">
    <property type="term" value="C:plasma membrane"/>
    <property type="evidence" value="ECO:0007669"/>
    <property type="project" value="UniProtKB-SubCell"/>
</dbReference>
<feature type="transmembrane region" description="Helical" evidence="9">
    <location>
        <begin position="110"/>
        <end position="128"/>
    </location>
</feature>
<evidence type="ECO:0000256" key="5">
    <source>
        <dbReference type="ARBA" id="ARBA00022692"/>
    </source>
</evidence>
<keyword evidence="12" id="KW-1185">Reference proteome</keyword>
<keyword evidence="6 9" id="KW-1133">Transmembrane helix</keyword>
<dbReference type="Pfam" id="PF20154">
    <property type="entry name" value="LNT_N"/>
    <property type="match status" value="1"/>
</dbReference>
<dbReference type="RefSeq" id="WP_146894115.1">
    <property type="nucleotide sequence ID" value="NZ_VORX01000009.1"/>
</dbReference>
<reference evidence="11 12" key="1">
    <citation type="submission" date="2019-08" db="EMBL/GenBank/DDBJ databases">
        <title>Genome sequence of Gelidibacter salicanalis IC162T.</title>
        <authorList>
            <person name="Bowman J.P."/>
        </authorList>
    </citation>
    <scope>NUCLEOTIDE SEQUENCE [LARGE SCALE GENOMIC DNA]</scope>
    <source>
        <strain evidence="11 12">IC162</strain>
    </source>
</reference>
<comment type="similarity">
    <text evidence="2 9">Belongs to the CN hydrolase family. Apolipoprotein N-acyltransferase subfamily.</text>
</comment>
<evidence type="ECO:0000256" key="9">
    <source>
        <dbReference type="HAMAP-Rule" id="MF_01148"/>
    </source>
</evidence>
<dbReference type="AlphaFoldDB" id="A0A5C7AEL0"/>